<dbReference type="EMBL" id="JARVKF010000447">
    <property type="protein sequence ID" value="KAK9412875.1"/>
    <property type="molecule type" value="Genomic_DNA"/>
</dbReference>
<evidence type="ECO:0000313" key="2">
    <source>
        <dbReference type="EMBL" id="KAK9412875.1"/>
    </source>
</evidence>
<name>A0ABR2UEJ9_9PEZI</name>
<organism evidence="2 3">
    <name type="scientific">Seiridium unicorne</name>
    <dbReference type="NCBI Taxonomy" id="138068"/>
    <lineage>
        <taxon>Eukaryota</taxon>
        <taxon>Fungi</taxon>
        <taxon>Dikarya</taxon>
        <taxon>Ascomycota</taxon>
        <taxon>Pezizomycotina</taxon>
        <taxon>Sordariomycetes</taxon>
        <taxon>Xylariomycetidae</taxon>
        <taxon>Amphisphaeriales</taxon>
        <taxon>Sporocadaceae</taxon>
        <taxon>Seiridium</taxon>
    </lineage>
</organism>
<sequence>MAQQHADMAHITGQYPSQTPFRLSDLPREIRFAILHYTDLVAPLNQVAWSPQSGYELWPDSLRQGGCATANCGPPYDTCHPHIHLVCDSFRDYDSKCLKGCPHKISGSLRSSTRCWLCTHYACQFLKCHRKTCSTRFSRAVQWDTDGAEACKEAPGQADNNVILERNEKCSCRWRPPKPLFLVNRMIHAEAQTVFFSQNSFHVNSDFNYLSYNHPDNPPYPDRCAASVFLLDKVSPYPSALSSIRSLELDLNDCGVPHGKHDRICAIPKLVLSLSNLRHLSIDINIGVPWEAIVGPGNTPNALIGAGLDIIRNFIDTEIWPLNTLGPSIQQMFVNITAVNESAPRAFAYSDCHYSVIPKNTLLPHAMRHEKFPDLGWTREVTRPSAMGEGEGRTGKWEENLSVEHDYDYSPQPG</sequence>
<evidence type="ECO:0000256" key="1">
    <source>
        <dbReference type="SAM" id="MobiDB-lite"/>
    </source>
</evidence>
<feature type="region of interest" description="Disordered" evidence="1">
    <location>
        <begin position="383"/>
        <end position="414"/>
    </location>
</feature>
<keyword evidence="3" id="KW-1185">Reference proteome</keyword>
<feature type="compositionally biased region" description="Basic and acidic residues" evidence="1">
    <location>
        <begin position="390"/>
        <end position="408"/>
    </location>
</feature>
<proteinExistence type="predicted"/>
<evidence type="ECO:0000313" key="3">
    <source>
        <dbReference type="Proteomes" id="UP001408356"/>
    </source>
</evidence>
<reference evidence="2 3" key="1">
    <citation type="journal article" date="2024" name="J. Plant Pathol.">
        <title>Sequence and assembly of the genome of Seiridium unicorne, isolate CBS 538.82, causal agent of cypress canker disease.</title>
        <authorList>
            <person name="Scali E."/>
            <person name="Rocca G.D."/>
            <person name="Danti R."/>
            <person name="Garbelotto M."/>
            <person name="Barberini S."/>
            <person name="Baroncelli R."/>
            <person name="Emiliani G."/>
        </authorList>
    </citation>
    <scope>NUCLEOTIDE SEQUENCE [LARGE SCALE GENOMIC DNA]</scope>
    <source>
        <strain evidence="2 3">BM-138-508</strain>
    </source>
</reference>
<dbReference type="Proteomes" id="UP001408356">
    <property type="component" value="Unassembled WGS sequence"/>
</dbReference>
<accession>A0ABR2UEJ9</accession>
<gene>
    <name evidence="2" type="ORF">SUNI508_12288</name>
</gene>
<comment type="caution">
    <text evidence="2">The sequence shown here is derived from an EMBL/GenBank/DDBJ whole genome shotgun (WGS) entry which is preliminary data.</text>
</comment>
<keyword evidence="2" id="KW-0675">Receptor</keyword>
<protein>
    <submittedName>
        <fullName evidence="2">G-protein coupled receptors family 1 profile domain-containing protein</fullName>
    </submittedName>
</protein>